<accession>A0A1G5BKI8</accession>
<proteinExistence type="predicted"/>
<comment type="caution">
    <text evidence="3">The sequence shown here is derived from an EMBL/GenBank/DDBJ whole genome shotgun (WGS) entry which is preliminary data.</text>
</comment>
<dbReference type="CDD" id="cd03809">
    <property type="entry name" value="GT4_MtfB-like"/>
    <property type="match status" value="1"/>
</dbReference>
<dbReference type="Pfam" id="PF00534">
    <property type="entry name" value="Glycos_transf_1"/>
    <property type="match status" value="1"/>
</dbReference>
<dbReference type="Gene3D" id="3.40.50.2000">
    <property type="entry name" value="Glycogen Phosphorylase B"/>
    <property type="match status" value="2"/>
</dbReference>
<dbReference type="Proteomes" id="UP000183031">
    <property type="component" value="Unassembled WGS sequence"/>
</dbReference>
<name>A0A1G5BKI8_9GAMM</name>
<organism evidence="3 4">
    <name type="scientific">Serratia nematodiphila</name>
    <dbReference type="NCBI Taxonomy" id="458197"/>
    <lineage>
        <taxon>Bacteria</taxon>
        <taxon>Pseudomonadati</taxon>
        <taxon>Pseudomonadota</taxon>
        <taxon>Gammaproteobacteria</taxon>
        <taxon>Enterobacterales</taxon>
        <taxon>Yersiniaceae</taxon>
        <taxon>Serratia</taxon>
    </lineage>
</organism>
<sequence length="353" mass="40088">MIYVNGRFLTQEVTGVQRFAIQILLNLIKIRDDIVVLCPKTTPDNEITKAFNIKRIGRLSGQLWEQTELFLFMVRNGNVLLSFCNTAPIGFFNNIIVHHDITYRVYPKSYSLGFRFFYRIFSPWLLKRGKKIITVSDFSRNEIERAYGIENIDVVNNAATEVFFPRKITEPDNPYILCVSSPSVHKNFKLIIDSFEKINNSLGLELKIVGASNRNFSTVTYSAVSNNSYIKYYGRVTDEELAVLYSGAFAFVFPSLYEGFGIPLLEAQSCGCPVIASNTASMPEVLNDSALYFSPTCSESLISQIEKLYHDGGLRDSLIKRGFENAKRFNWLASANKINNILEGYAKDKPWSD</sequence>
<evidence type="ECO:0000259" key="2">
    <source>
        <dbReference type="Pfam" id="PF00534"/>
    </source>
</evidence>
<reference evidence="3 4" key="1">
    <citation type="submission" date="2016-10" db="EMBL/GenBank/DDBJ databases">
        <authorList>
            <person name="Varghese N."/>
            <person name="Submissions S."/>
        </authorList>
    </citation>
    <scope>NUCLEOTIDE SEQUENCE [LARGE SCALE GENOMIC DNA]</scope>
    <source>
        <strain evidence="3 4">CGMCC 1.6853</strain>
    </source>
</reference>
<keyword evidence="1" id="KW-0808">Transferase</keyword>
<dbReference type="SUPFAM" id="SSF53756">
    <property type="entry name" value="UDP-Glycosyltransferase/glycogen phosphorylase"/>
    <property type="match status" value="1"/>
</dbReference>
<dbReference type="InterPro" id="IPR001296">
    <property type="entry name" value="Glyco_trans_1"/>
</dbReference>
<feature type="domain" description="Glycosyl transferase family 1" evidence="2">
    <location>
        <begin position="170"/>
        <end position="322"/>
    </location>
</feature>
<keyword evidence="4" id="KW-1185">Reference proteome</keyword>
<gene>
    <name evidence="3" type="ORF">SAMN02927935_00443</name>
</gene>
<dbReference type="PANTHER" id="PTHR46401:SF2">
    <property type="entry name" value="GLYCOSYLTRANSFERASE WBBK-RELATED"/>
    <property type="match status" value="1"/>
</dbReference>
<evidence type="ECO:0000313" key="4">
    <source>
        <dbReference type="Proteomes" id="UP000183031"/>
    </source>
</evidence>
<protein>
    <submittedName>
        <fullName evidence="3">Glycosyltransferase involved in cell wall bisynthesis</fullName>
    </submittedName>
</protein>
<dbReference type="RefSeq" id="WP_074469399.1">
    <property type="nucleotide sequence ID" value="NZ_CBCSIN010000001.1"/>
</dbReference>
<dbReference type="PANTHER" id="PTHR46401">
    <property type="entry name" value="GLYCOSYLTRANSFERASE WBBK-RELATED"/>
    <property type="match status" value="1"/>
</dbReference>
<evidence type="ECO:0000256" key="1">
    <source>
        <dbReference type="ARBA" id="ARBA00022679"/>
    </source>
</evidence>
<evidence type="ECO:0000313" key="3">
    <source>
        <dbReference type="EMBL" id="SCX90627.1"/>
    </source>
</evidence>
<dbReference type="EMBL" id="FMUT01000002">
    <property type="protein sequence ID" value="SCX90627.1"/>
    <property type="molecule type" value="Genomic_DNA"/>
</dbReference>